<comment type="caution">
    <text evidence="2">The sequence shown here is derived from an EMBL/GenBank/DDBJ whole genome shotgun (WGS) entry which is preliminary data.</text>
</comment>
<accession>A0A5J4VMW7</accession>
<gene>
    <name evidence="2" type="ORF">EZS28_020687</name>
</gene>
<proteinExistence type="predicted"/>
<evidence type="ECO:0000313" key="3">
    <source>
        <dbReference type="Proteomes" id="UP000324800"/>
    </source>
</evidence>
<name>A0A5J4VMW7_9EUKA</name>
<feature type="coiled-coil region" evidence="1">
    <location>
        <begin position="39"/>
        <end position="73"/>
    </location>
</feature>
<sequence length="83" mass="9879">AKLMKGQIRYLNKEVRQGEKGVTNYYPRLPRRQGHPIEAEDLKDELIEAVEYVEDKEEEIHSNQKEFELKRNQLLQALKLMIV</sequence>
<organism evidence="2 3">
    <name type="scientific">Streblomastix strix</name>
    <dbReference type="NCBI Taxonomy" id="222440"/>
    <lineage>
        <taxon>Eukaryota</taxon>
        <taxon>Metamonada</taxon>
        <taxon>Preaxostyla</taxon>
        <taxon>Oxymonadida</taxon>
        <taxon>Streblomastigidae</taxon>
        <taxon>Streblomastix</taxon>
    </lineage>
</organism>
<evidence type="ECO:0000313" key="2">
    <source>
        <dbReference type="EMBL" id="KAA6383785.1"/>
    </source>
</evidence>
<dbReference type="Proteomes" id="UP000324800">
    <property type="component" value="Unassembled WGS sequence"/>
</dbReference>
<reference evidence="2 3" key="1">
    <citation type="submission" date="2019-03" db="EMBL/GenBank/DDBJ databases">
        <title>Single cell metagenomics reveals metabolic interactions within the superorganism composed of flagellate Streblomastix strix and complex community of Bacteroidetes bacteria on its surface.</title>
        <authorList>
            <person name="Treitli S.C."/>
            <person name="Kolisko M."/>
            <person name="Husnik F."/>
            <person name="Keeling P."/>
            <person name="Hampl V."/>
        </authorList>
    </citation>
    <scope>NUCLEOTIDE SEQUENCE [LARGE SCALE GENOMIC DNA]</scope>
    <source>
        <strain evidence="2">ST1C</strain>
    </source>
</reference>
<dbReference type="AlphaFoldDB" id="A0A5J4VMW7"/>
<feature type="non-terminal residue" evidence="2">
    <location>
        <position position="1"/>
    </location>
</feature>
<keyword evidence="1" id="KW-0175">Coiled coil</keyword>
<evidence type="ECO:0000256" key="1">
    <source>
        <dbReference type="SAM" id="Coils"/>
    </source>
</evidence>
<protein>
    <submittedName>
        <fullName evidence="2">Uncharacterized protein</fullName>
    </submittedName>
</protein>
<dbReference type="EMBL" id="SNRW01006073">
    <property type="protein sequence ID" value="KAA6383785.1"/>
    <property type="molecule type" value="Genomic_DNA"/>
</dbReference>